<dbReference type="RefSeq" id="WP_340365783.1">
    <property type="nucleotide sequence ID" value="NZ_JBBKZV010000016.1"/>
</dbReference>
<dbReference type="InterPro" id="IPR028082">
    <property type="entry name" value="Peripla_BP_I"/>
</dbReference>
<organism evidence="1 2">
    <name type="scientific">Variovorax humicola</name>
    <dbReference type="NCBI Taxonomy" id="1769758"/>
    <lineage>
        <taxon>Bacteria</taxon>
        <taxon>Pseudomonadati</taxon>
        <taxon>Pseudomonadota</taxon>
        <taxon>Betaproteobacteria</taxon>
        <taxon>Burkholderiales</taxon>
        <taxon>Comamonadaceae</taxon>
        <taxon>Variovorax</taxon>
    </lineage>
</organism>
<name>A0ABU8W4E1_9BURK</name>
<dbReference type="PANTHER" id="PTHR35271:SF1">
    <property type="entry name" value="ABC TRANSPORTER, SUBSTRATE-BINDING LIPOPROTEIN"/>
    <property type="match status" value="1"/>
</dbReference>
<dbReference type="PANTHER" id="PTHR35271">
    <property type="entry name" value="ABC TRANSPORTER, SUBSTRATE-BINDING LIPOPROTEIN-RELATED"/>
    <property type="match status" value="1"/>
</dbReference>
<dbReference type="Gene3D" id="3.40.50.2300">
    <property type="match status" value="2"/>
</dbReference>
<accession>A0ABU8W4E1</accession>
<evidence type="ECO:0000313" key="2">
    <source>
        <dbReference type="Proteomes" id="UP001363010"/>
    </source>
</evidence>
<dbReference type="EMBL" id="JBBKZV010000016">
    <property type="protein sequence ID" value="MEJ8824760.1"/>
    <property type="molecule type" value="Genomic_DNA"/>
</dbReference>
<keyword evidence="2" id="KW-1185">Reference proteome</keyword>
<dbReference type="CDD" id="cd06325">
    <property type="entry name" value="PBP1_ABC_unchar_transporter"/>
    <property type="match status" value="1"/>
</dbReference>
<reference evidence="1 2" key="1">
    <citation type="submission" date="2024-03" db="EMBL/GenBank/DDBJ databases">
        <title>Novel species of the genus Variovorax.</title>
        <authorList>
            <person name="Liu Q."/>
            <person name="Xin Y.-H."/>
        </authorList>
    </citation>
    <scope>NUCLEOTIDE SEQUENCE [LARGE SCALE GENOMIC DNA]</scope>
    <source>
        <strain evidence="1 2">KACC 18501</strain>
    </source>
</reference>
<dbReference type="InterPro" id="IPR007487">
    <property type="entry name" value="ABC_transpt-TYRBP-like"/>
</dbReference>
<comment type="caution">
    <text evidence="1">The sequence shown here is derived from an EMBL/GenBank/DDBJ whole genome shotgun (WGS) entry which is preliminary data.</text>
</comment>
<evidence type="ECO:0000313" key="1">
    <source>
        <dbReference type="EMBL" id="MEJ8824760.1"/>
    </source>
</evidence>
<gene>
    <name evidence="1" type="ORF">WKW80_22420</name>
</gene>
<sequence>MKWNRWWLLLVCALTLAVGPLVGAQAQPRKIPRIGYLAAVSATADAPRLEAFRQGLRELGYVEGQSIQIDYRHESLDLQRLPALAAELVRKDVDVLVAVTSNAAVAAKKTTSTIPIVFMGVTDPIGAGLAESLARPGGNTTGITNVAGALAGKRLELLKELNPAVSRVAVLWDPRAPGSIPQWEASQEPAQKLRLQLYSMQVSNVDGYVAAFREAVKARNNAVWITLNPVANSNQKLIAELAIDSGLPSICARSDYAENGCLMAYGPGYQVEGSDGARYVDRILKGAKPADLPIQQPTQFELVINLNTANRIGLLVPQSLLDRADKIVR</sequence>
<proteinExistence type="predicted"/>
<dbReference type="Proteomes" id="UP001363010">
    <property type="component" value="Unassembled WGS sequence"/>
</dbReference>
<dbReference type="SUPFAM" id="SSF53822">
    <property type="entry name" value="Periplasmic binding protein-like I"/>
    <property type="match status" value="1"/>
</dbReference>
<dbReference type="Pfam" id="PF04392">
    <property type="entry name" value="ABC_sub_bind"/>
    <property type="match status" value="1"/>
</dbReference>
<protein>
    <submittedName>
        <fullName evidence="1">ABC transporter substrate-binding protein</fullName>
    </submittedName>
</protein>